<dbReference type="AlphaFoldDB" id="A0A8H5JPR1"/>
<dbReference type="EMBL" id="JAAOAQ010000267">
    <property type="protein sequence ID" value="KAF5558476.1"/>
    <property type="molecule type" value="Genomic_DNA"/>
</dbReference>
<gene>
    <name evidence="2" type="ORF">FPHYL_7385</name>
</gene>
<keyword evidence="3" id="KW-1185">Reference proteome</keyword>
<dbReference type="OrthoDB" id="5010675at2759"/>
<name>A0A8H5JPR1_9HYPO</name>
<organism evidence="2 3">
    <name type="scientific">Fusarium phyllophilum</name>
    <dbReference type="NCBI Taxonomy" id="47803"/>
    <lineage>
        <taxon>Eukaryota</taxon>
        <taxon>Fungi</taxon>
        <taxon>Dikarya</taxon>
        <taxon>Ascomycota</taxon>
        <taxon>Pezizomycotina</taxon>
        <taxon>Sordariomycetes</taxon>
        <taxon>Hypocreomycetidae</taxon>
        <taxon>Hypocreales</taxon>
        <taxon>Nectriaceae</taxon>
        <taxon>Fusarium</taxon>
        <taxon>Fusarium fujikuroi species complex</taxon>
    </lineage>
</organism>
<protein>
    <submittedName>
        <fullName evidence="2">Uncharacterized protein</fullName>
    </submittedName>
</protein>
<evidence type="ECO:0000256" key="1">
    <source>
        <dbReference type="SAM" id="MobiDB-lite"/>
    </source>
</evidence>
<proteinExistence type="predicted"/>
<accession>A0A8H5JPR1</accession>
<feature type="compositionally biased region" description="Basic and acidic residues" evidence="1">
    <location>
        <begin position="216"/>
        <end position="231"/>
    </location>
</feature>
<comment type="caution">
    <text evidence="2">The sequence shown here is derived from an EMBL/GenBank/DDBJ whole genome shotgun (WGS) entry which is preliminary data.</text>
</comment>
<reference evidence="2 3" key="1">
    <citation type="submission" date="2020-05" db="EMBL/GenBank/DDBJ databases">
        <title>Identification and distribution of gene clusters putatively required for synthesis of sphingolipid metabolism inhibitors in phylogenetically diverse species of the filamentous fungus Fusarium.</title>
        <authorList>
            <person name="Kim H.-S."/>
            <person name="Busman M."/>
            <person name="Brown D.W."/>
            <person name="Divon H."/>
            <person name="Uhlig S."/>
            <person name="Proctor R.H."/>
        </authorList>
    </citation>
    <scope>NUCLEOTIDE SEQUENCE [LARGE SCALE GENOMIC DNA]</scope>
    <source>
        <strain evidence="2 3">NRRL 13617</strain>
    </source>
</reference>
<sequence>MSSLTTPIEYGAFPRIPPEIIVAIVSEVLLIVDKSGDFRCTETSDQLKILRLTHRKFADCHHVNKLLFTKIQLEPTRDRLLNLQRGDFSRVAGYTRSITFIAYASWRLVSETWERLILLDTPDRNEDARSLSHDGMTPLIQSHDAYIRDATEAQRLLEDPDGELIQAWTNVLKMVGSRLEDVRLTDDIDHKDLYLQDSDTPENWKNLRLQVPDTGADPHEDMTRRLPSDRDGGDNAMYARDYACAIVAERLFKTAMTCLSVSSIAVPSLSIELYMLGNVECEQIPGWQQLDLSNLKKLEITALCPEVPFHLTRKTAMASFLDNRRIHDRQRIGDMAHDLIDKCHSAVEIFGFSRYFQPAGDDPDWPTRAATYDLPALQELVLGTQSNPRLLHGWLLRMKDLRSVGIWGDFAGIPGIQWRHVFDAIRDHPNVSGPDHPKDIHFEFPLDLSYNGVVCKDSSIATPRRRPKTKPHALEAHLYGEIEFSDNVVLIDQLEGETEDYEWERE</sequence>
<evidence type="ECO:0000313" key="3">
    <source>
        <dbReference type="Proteomes" id="UP000582016"/>
    </source>
</evidence>
<evidence type="ECO:0000313" key="2">
    <source>
        <dbReference type="EMBL" id="KAF5558476.1"/>
    </source>
</evidence>
<feature type="region of interest" description="Disordered" evidence="1">
    <location>
        <begin position="210"/>
        <end position="231"/>
    </location>
</feature>
<dbReference type="Proteomes" id="UP000582016">
    <property type="component" value="Unassembled WGS sequence"/>
</dbReference>